<organism evidence="2 3">
    <name type="scientific">Saccharobesus litoralis</name>
    <dbReference type="NCBI Taxonomy" id="2172099"/>
    <lineage>
        <taxon>Bacteria</taxon>
        <taxon>Pseudomonadati</taxon>
        <taxon>Pseudomonadota</taxon>
        <taxon>Gammaproteobacteria</taxon>
        <taxon>Alteromonadales</taxon>
        <taxon>Alteromonadaceae</taxon>
        <taxon>Saccharobesus</taxon>
    </lineage>
</organism>
<sequence length="132" mass="14251">MSNDESNSTSQERTITTAGNVPFSPQSTGLVETTFAETLGLSMHNAIVNQQSSQMTTAASVTNACARLLQAQVPIQEVKKDQGKVIDAEPVVADPADKPEEKPKRKFNPFAFMKKKKQPDDAEAEVSAAQDN</sequence>
<dbReference type="Pfam" id="PF11747">
    <property type="entry name" value="RebB"/>
    <property type="match status" value="1"/>
</dbReference>
<evidence type="ECO:0000256" key="1">
    <source>
        <dbReference type="SAM" id="MobiDB-lite"/>
    </source>
</evidence>
<dbReference type="KEGG" id="cate:C2869_14090"/>
<dbReference type="RefSeq" id="WP_108603546.1">
    <property type="nucleotide sequence ID" value="NZ_CP026604.1"/>
</dbReference>
<dbReference type="InterPro" id="IPR021070">
    <property type="entry name" value="Killing_trait_RebB"/>
</dbReference>
<evidence type="ECO:0008006" key="4">
    <source>
        <dbReference type="Google" id="ProtNLM"/>
    </source>
</evidence>
<proteinExistence type="predicted"/>
<keyword evidence="3" id="KW-1185">Reference proteome</keyword>
<accession>A0A2S0VTG2</accession>
<dbReference type="EMBL" id="CP026604">
    <property type="protein sequence ID" value="AWB67499.1"/>
    <property type="molecule type" value="Genomic_DNA"/>
</dbReference>
<reference evidence="2 3" key="1">
    <citation type="submission" date="2018-01" db="EMBL/GenBank/DDBJ databases">
        <title>Genome sequence of a Cantenovulum-like bacteria.</title>
        <authorList>
            <person name="Tan W.R."/>
            <person name="Lau N.-S."/>
            <person name="Go F."/>
            <person name="Amirul A.-A.A."/>
        </authorList>
    </citation>
    <scope>NUCLEOTIDE SEQUENCE [LARGE SCALE GENOMIC DNA]</scope>
    <source>
        <strain evidence="2 3">CCB-QB4</strain>
    </source>
</reference>
<evidence type="ECO:0000313" key="3">
    <source>
        <dbReference type="Proteomes" id="UP000244441"/>
    </source>
</evidence>
<feature type="region of interest" description="Disordered" evidence="1">
    <location>
        <begin position="89"/>
        <end position="132"/>
    </location>
</feature>
<dbReference type="OrthoDB" id="6314630at2"/>
<feature type="region of interest" description="Disordered" evidence="1">
    <location>
        <begin position="1"/>
        <end position="27"/>
    </location>
</feature>
<dbReference type="Proteomes" id="UP000244441">
    <property type="component" value="Chromosome"/>
</dbReference>
<name>A0A2S0VTG2_9ALTE</name>
<dbReference type="AlphaFoldDB" id="A0A2S0VTG2"/>
<evidence type="ECO:0000313" key="2">
    <source>
        <dbReference type="EMBL" id="AWB67499.1"/>
    </source>
</evidence>
<gene>
    <name evidence="2" type="ORF">C2869_14090</name>
</gene>
<protein>
    <recommendedName>
        <fullName evidence="4">Killing trait domain-containing protein</fullName>
    </recommendedName>
</protein>